<dbReference type="SUPFAM" id="SSF47336">
    <property type="entry name" value="ACP-like"/>
    <property type="match status" value="1"/>
</dbReference>
<dbReference type="Proteomes" id="UP000829992">
    <property type="component" value="Chromosome"/>
</dbReference>
<dbReference type="SMART" id="SM01294">
    <property type="entry name" value="PKS_PP_betabranch"/>
    <property type="match status" value="1"/>
</dbReference>
<evidence type="ECO:0000313" key="7">
    <source>
        <dbReference type="EMBL" id="UQT61327.1"/>
    </source>
</evidence>
<keyword evidence="1" id="KW-0596">Phosphopantetheine</keyword>
<dbReference type="InterPro" id="IPR009081">
    <property type="entry name" value="PP-bd_ACP"/>
</dbReference>
<keyword evidence="3" id="KW-0808">Transferase</keyword>
<dbReference type="Pfam" id="PF00550">
    <property type="entry name" value="PP-binding"/>
    <property type="match status" value="1"/>
</dbReference>
<dbReference type="InterPro" id="IPR036736">
    <property type="entry name" value="ACP-like_sf"/>
</dbReference>
<dbReference type="InterPro" id="IPR050091">
    <property type="entry name" value="PKS_NRPS_Biosynth_Enz"/>
</dbReference>
<evidence type="ECO:0000259" key="6">
    <source>
        <dbReference type="PROSITE" id="PS50075"/>
    </source>
</evidence>
<evidence type="ECO:0000256" key="4">
    <source>
        <dbReference type="ARBA" id="ARBA00023268"/>
    </source>
</evidence>
<dbReference type="SMART" id="SM00823">
    <property type="entry name" value="PKS_PP"/>
    <property type="match status" value="1"/>
</dbReference>
<evidence type="ECO:0000256" key="1">
    <source>
        <dbReference type="ARBA" id="ARBA00022450"/>
    </source>
</evidence>
<protein>
    <submittedName>
        <fullName evidence="7">Phosphopantetheine-binding protein</fullName>
    </submittedName>
</protein>
<keyword evidence="8" id="KW-1185">Reference proteome</keyword>
<feature type="domain" description="Carrier" evidence="6">
    <location>
        <begin position="35"/>
        <end position="110"/>
    </location>
</feature>
<evidence type="ECO:0000256" key="3">
    <source>
        <dbReference type="ARBA" id="ARBA00022679"/>
    </source>
</evidence>
<keyword evidence="2" id="KW-0597">Phosphoprotein</keyword>
<evidence type="ECO:0000256" key="5">
    <source>
        <dbReference type="SAM" id="MobiDB-lite"/>
    </source>
</evidence>
<evidence type="ECO:0000256" key="2">
    <source>
        <dbReference type="ARBA" id="ARBA00022553"/>
    </source>
</evidence>
<accession>A0ABY4Q6I7</accession>
<feature type="region of interest" description="Disordered" evidence="5">
    <location>
        <begin position="1"/>
        <end position="21"/>
    </location>
</feature>
<reference evidence="7 8" key="1">
    <citation type="submission" date="2022-05" db="EMBL/GenBank/DDBJ databases">
        <authorList>
            <person name="Zhou X."/>
            <person name="Li K."/>
            <person name="Man Y."/>
        </authorList>
    </citation>
    <scope>NUCLEOTIDE SEQUENCE [LARGE SCALE GENOMIC DNA]</scope>
    <source>
        <strain evidence="7 8">MS405</strain>
    </source>
</reference>
<evidence type="ECO:0000313" key="8">
    <source>
        <dbReference type="Proteomes" id="UP000829992"/>
    </source>
</evidence>
<dbReference type="PANTHER" id="PTHR43775:SF51">
    <property type="entry name" value="INACTIVE PHENOLPHTHIOCEROL SYNTHESIS POLYKETIDE SYNTHASE TYPE I PKS1-RELATED"/>
    <property type="match status" value="1"/>
</dbReference>
<dbReference type="InterPro" id="IPR020806">
    <property type="entry name" value="PKS_PP-bd"/>
</dbReference>
<gene>
    <name evidence="7" type="ORF">M4V62_00615</name>
</gene>
<name>A0ABY4Q6I7_9ACTN</name>
<dbReference type="EMBL" id="CP097289">
    <property type="protein sequence ID" value="UQT61327.1"/>
    <property type="molecule type" value="Genomic_DNA"/>
</dbReference>
<dbReference type="Gene3D" id="1.10.1200.10">
    <property type="entry name" value="ACP-like"/>
    <property type="match status" value="1"/>
</dbReference>
<keyword evidence="4" id="KW-0511">Multifunctional enzyme</keyword>
<dbReference type="PROSITE" id="PS00012">
    <property type="entry name" value="PHOSPHOPANTETHEINE"/>
    <property type="match status" value="1"/>
</dbReference>
<dbReference type="InterPro" id="IPR006162">
    <property type="entry name" value="Ppantetheine_attach_site"/>
</dbReference>
<dbReference type="PROSITE" id="PS50075">
    <property type="entry name" value="CARRIER"/>
    <property type="match status" value="1"/>
</dbReference>
<organism evidence="7 8">
    <name type="scientific">Streptomyces durmitorensis</name>
    <dbReference type="NCBI Taxonomy" id="319947"/>
    <lineage>
        <taxon>Bacteria</taxon>
        <taxon>Bacillati</taxon>
        <taxon>Actinomycetota</taxon>
        <taxon>Actinomycetes</taxon>
        <taxon>Kitasatosporales</taxon>
        <taxon>Streptomycetaceae</taxon>
        <taxon>Streptomyces</taxon>
    </lineage>
</organism>
<dbReference type="PANTHER" id="PTHR43775">
    <property type="entry name" value="FATTY ACID SYNTHASE"/>
    <property type="match status" value="1"/>
</dbReference>
<proteinExistence type="predicted"/>
<sequence length="207" mass="21805">MRRAAVPDGPRPVAGAEPDLPGRLAAAATDPERDRIVLDVVRSHVAAVLGLGSPGEVQAATAFKDFGFDSLLAVELRNRLNTATGLRLPSTLVFDHPTPQAAARCIRGELLPPQPDSAEGDGATLLGRLDHLESLFASLTADAGAVTDAEERTAVAQRLGALLTAWQETAAEGAVRAPEAELAEHDLDAATADELFDFIDNDLRMSR</sequence>